<evidence type="ECO:0008006" key="3">
    <source>
        <dbReference type="Google" id="ProtNLM"/>
    </source>
</evidence>
<dbReference type="Proteomes" id="UP001314796">
    <property type="component" value="Unassembled WGS sequence"/>
</dbReference>
<evidence type="ECO:0000313" key="1">
    <source>
        <dbReference type="EMBL" id="MBM7616420.1"/>
    </source>
</evidence>
<organism evidence="1 2">
    <name type="scientific">Alkaliphilus hydrothermalis</name>
    <dbReference type="NCBI Taxonomy" id="1482730"/>
    <lineage>
        <taxon>Bacteria</taxon>
        <taxon>Bacillati</taxon>
        <taxon>Bacillota</taxon>
        <taxon>Clostridia</taxon>
        <taxon>Peptostreptococcales</taxon>
        <taxon>Natronincolaceae</taxon>
        <taxon>Alkaliphilus</taxon>
    </lineage>
</organism>
<accession>A0ABS2NTZ2</accession>
<dbReference type="SUPFAM" id="SSF48371">
    <property type="entry name" value="ARM repeat"/>
    <property type="match status" value="1"/>
</dbReference>
<evidence type="ECO:0000313" key="2">
    <source>
        <dbReference type="Proteomes" id="UP001314796"/>
    </source>
</evidence>
<comment type="caution">
    <text evidence="1">The sequence shown here is derived from an EMBL/GenBank/DDBJ whole genome shotgun (WGS) entry which is preliminary data.</text>
</comment>
<dbReference type="InterPro" id="IPR016024">
    <property type="entry name" value="ARM-type_fold"/>
</dbReference>
<sequence>MRYDKEIVELPSNFNDLKKAAFRTANWKDRINAVDELGRWKSQQTIDILSRVLEEDGVYRVREAAYNKLVKFGEDASRPTRKEGELFRDIKKILTRIKKSLPENHTIEDFKEKFKKMRSDVYDTYEGEKGAEFDQWIENMWASLSKK</sequence>
<reference evidence="1 2" key="1">
    <citation type="submission" date="2021-01" db="EMBL/GenBank/DDBJ databases">
        <title>Genomic Encyclopedia of Type Strains, Phase IV (KMG-IV): sequencing the most valuable type-strain genomes for metagenomic binning, comparative biology and taxonomic classification.</title>
        <authorList>
            <person name="Goeker M."/>
        </authorList>
    </citation>
    <scope>NUCLEOTIDE SEQUENCE [LARGE SCALE GENOMIC DNA]</scope>
    <source>
        <strain evidence="1 2">DSM 25890</strain>
    </source>
</reference>
<keyword evidence="2" id="KW-1185">Reference proteome</keyword>
<protein>
    <recommendedName>
        <fullName evidence="3">HEAT repeat-containing protein</fullName>
    </recommendedName>
</protein>
<proteinExistence type="predicted"/>
<gene>
    <name evidence="1" type="ORF">JOC73_003003</name>
</gene>
<dbReference type="EMBL" id="JAFBEE010000036">
    <property type="protein sequence ID" value="MBM7616420.1"/>
    <property type="molecule type" value="Genomic_DNA"/>
</dbReference>
<dbReference type="InterPro" id="IPR011989">
    <property type="entry name" value="ARM-like"/>
</dbReference>
<dbReference type="RefSeq" id="WP_204404604.1">
    <property type="nucleotide sequence ID" value="NZ_JAFBEE010000036.1"/>
</dbReference>
<dbReference type="Gene3D" id="1.25.10.10">
    <property type="entry name" value="Leucine-rich Repeat Variant"/>
    <property type="match status" value="1"/>
</dbReference>
<name>A0ABS2NTZ2_9FIRM</name>
<dbReference type="Pfam" id="PF13646">
    <property type="entry name" value="HEAT_2"/>
    <property type="match status" value="1"/>
</dbReference>